<sequence>MRMSFARFRSTPLGKRVRRMEGFRRWDGAIDRSNRRCRRADREEAVWYGRRRPACLDQPLMSRHHSDEMHLSSLLVSTADSVCCSTCTDGL</sequence>
<evidence type="ECO:0000313" key="1">
    <source>
        <dbReference type="EMBL" id="KZP14569.1"/>
    </source>
</evidence>
<dbReference type="EMBL" id="KV417615">
    <property type="protein sequence ID" value="KZP14569.1"/>
    <property type="molecule type" value="Genomic_DNA"/>
</dbReference>
<keyword evidence="2" id="KW-1185">Reference proteome</keyword>
<gene>
    <name evidence="1" type="ORF">FIBSPDRAFT_103973</name>
</gene>
<evidence type="ECO:0000313" key="2">
    <source>
        <dbReference type="Proteomes" id="UP000076532"/>
    </source>
</evidence>
<dbReference type="Proteomes" id="UP000076532">
    <property type="component" value="Unassembled WGS sequence"/>
</dbReference>
<protein>
    <submittedName>
        <fullName evidence="1">Uncharacterized protein</fullName>
    </submittedName>
</protein>
<proteinExistence type="predicted"/>
<reference evidence="1 2" key="1">
    <citation type="journal article" date="2016" name="Mol. Biol. Evol.">
        <title>Comparative Genomics of Early-Diverging Mushroom-Forming Fungi Provides Insights into the Origins of Lignocellulose Decay Capabilities.</title>
        <authorList>
            <person name="Nagy L.G."/>
            <person name="Riley R."/>
            <person name="Tritt A."/>
            <person name="Adam C."/>
            <person name="Daum C."/>
            <person name="Floudas D."/>
            <person name="Sun H."/>
            <person name="Yadav J.S."/>
            <person name="Pangilinan J."/>
            <person name="Larsson K.H."/>
            <person name="Matsuura K."/>
            <person name="Barry K."/>
            <person name="Labutti K."/>
            <person name="Kuo R."/>
            <person name="Ohm R.A."/>
            <person name="Bhattacharya S.S."/>
            <person name="Shirouzu T."/>
            <person name="Yoshinaga Y."/>
            <person name="Martin F.M."/>
            <person name="Grigoriev I.V."/>
            <person name="Hibbett D.S."/>
        </authorList>
    </citation>
    <scope>NUCLEOTIDE SEQUENCE [LARGE SCALE GENOMIC DNA]</scope>
    <source>
        <strain evidence="1 2">CBS 109695</strain>
    </source>
</reference>
<dbReference type="AlphaFoldDB" id="A0A166DCT4"/>
<name>A0A166DCT4_9AGAM</name>
<organism evidence="1 2">
    <name type="scientific">Athelia psychrophila</name>
    <dbReference type="NCBI Taxonomy" id="1759441"/>
    <lineage>
        <taxon>Eukaryota</taxon>
        <taxon>Fungi</taxon>
        <taxon>Dikarya</taxon>
        <taxon>Basidiomycota</taxon>
        <taxon>Agaricomycotina</taxon>
        <taxon>Agaricomycetes</taxon>
        <taxon>Agaricomycetidae</taxon>
        <taxon>Atheliales</taxon>
        <taxon>Atheliaceae</taxon>
        <taxon>Athelia</taxon>
    </lineage>
</organism>
<accession>A0A166DCT4</accession>